<dbReference type="InterPro" id="IPR020568">
    <property type="entry name" value="Ribosomal_Su5_D2-typ_SF"/>
</dbReference>
<dbReference type="GO" id="GO:0005524">
    <property type="term" value="F:ATP binding"/>
    <property type="evidence" value="ECO:0007669"/>
    <property type="project" value="InterPro"/>
</dbReference>
<feature type="domain" description="MutL C-terminal dimerisation" evidence="5">
    <location>
        <begin position="991"/>
        <end position="1151"/>
    </location>
</feature>
<keyword evidence="2" id="KW-0227">DNA damage</keyword>
<dbReference type="Proteomes" id="UP000737018">
    <property type="component" value="Unassembled WGS sequence"/>
</dbReference>
<evidence type="ECO:0000259" key="5">
    <source>
        <dbReference type="SMART" id="SM00853"/>
    </source>
</evidence>
<dbReference type="Gene3D" id="3.30.565.10">
    <property type="entry name" value="Histidine kinase-like ATPase, C-terminal domain"/>
    <property type="match status" value="1"/>
</dbReference>
<evidence type="ECO:0000313" key="8">
    <source>
        <dbReference type="Proteomes" id="UP000737018"/>
    </source>
</evidence>
<keyword evidence="8" id="KW-1185">Reference proteome</keyword>
<dbReference type="PANTHER" id="PTHR10073">
    <property type="entry name" value="DNA MISMATCH REPAIR PROTEIN MLH, PMS, MUTL"/>
    <property type="match status" value="1"/>
</dbReference>
<dbReference type="PANTHER" id="PTHR10073:SF47">
    <property type="entry name" value="DNA MISMATCH REPAIR PROTEIN MLH3"/>
    <property type="match status" value="1"/>
</dbReference>
<gene>
    <name evidence="7" type="ORF">CMV_001917</name>
</gene>
<reference evidence="7" key="1">
    <citation type="submission" date="2020-03" db="EMBL/GenBank/DDBJ databases">
        <title>Castanea mollissima Vanexum genome sequencing.</title>
        <authorList>
            <person name="Staton M."/>
        </authorList>
    </citation>
    <scope>NUCLEOTIDE SEQUENCE</scope>
    <source>
        <tissue evidence="7">Leaf</tissue>
    </source>
</reference>
<dbReference type="Pfam" id="PF01119">
    <property type="entry name" value="DNA_mis_repair"/>
    <property type="match status" value="1"/>
</dbReference>
<dbReference type="GO" id="GO:0016887">
    <property type="term" value="F:ATP hydrolysis activity"/>
    <property type="evidence" value="ECO:0007669"/>
    <property type="project" value="InterPro"/>
</dbReference>
<dbReference type="SUPFAM" id="SSF118116">
    <property type="entry name" value="DNA mismatch repair protein MutL"/>
    <property type="match status" value="1"/>
</dbReference>
<sequence length="1248" mass="140501">MPEAVRSSVRSGIILFDITRVVEELVFNSLDASATKVSVYVGVGTCYVKVEDDGSGVTRDGLVLLGERYATSKFHHLADMDAASGCFGYRGEALASISDVSLLEIVTKAYGRPNGYRKVIKGCKCLYLEIDDGRKNVGTTVTVRDLFYNQPVRRKYMQSSPKKVLHSVKKCVLRIALVYSQVSFKVVDSESGDELLCTHPSSPLSLLTSGFGIEVSDSLHELNASDGILKLSGFISGPCDGFGIKAFQYVYINSRFVCKGPIHKLLNQLATRFECLDSWAVNDGSQNRKRSRSQAYPAYILNLICPRSLYDLTFEPSKTYVEFKDWGPILAFTEKAIQRFWKDNLAFGESISHATDIIRKDKMWTEVDDIISAEEDFLEVDLSKTSEIAKKKCRIQNHKASIDIFSSPSEMLTKEVNHLSHTHNRIPSGNLQKISAEFKEQQVEMGFVCQKDFALQSWDGLEAKSIPTVSCRYDNHLLKSDNNSLSVEDHFLENRFDDNVEENSLSSACGVQSLNVVPDVNIESAGRALSCDYFSRDIKRPLLQGCSSQQRLLLERSLFANDEGFEFQRNGSMTDWKQAGAHDRVDILEVEGSNHTFDFLSRNLWQDEASCSQPFTREITKCELPRDFDFPSRAFVKSVPSFGEHFIENVLESDSLTQIENFGSGKWTSNSDWCCPTSDPSFQATPWDVEHFKDKNAPGVSSHSGESTRYGRFVDDRKRGCKSSYDIMSKVSSLENGTSSCTYSKLEFNGISDSSRDFCKFLQIDNQDCRFPDMLPDETDWLYLNSCAKDKDIDKYEGQRDSTRYQDCEQDHVPKERSRSHSAPPFYRRKRRFFSLNHPEGKPDAKTFDNALTYPEADKLKHAKQPSGISHLISKPNSVEHLLSETRPDMEKMAGISDLKKIEGEKYGQSHYLDIQDTIPVKVSNSKETQDSMDSWSKWQNCSSQITNKNRSQGIHDESKILDISSGFLHLASDSLIPKSINKNCLGNAKVLQQVDKKFIPVVAGGILAVIDQHAADERIRLEELRKKVLSGEAKTTSYLDVEQELTLPENAHQLLEYYAEEIKDWGWICNIHGQDSRSFKRNLNILHRRPTAVTLIAVPNILGVNLSDVDLLEFLQQLADTDGSSTIPPSVLRILNMKACRGAIMFGDSLLLSECSLIVEELKKTSLCFQCAHGRPTTVPLVNLEALRKQVAKVGFLGDSSSELWHGLCRQKFSIERAAQRLSSARVEIHSLSSGVWLTFSNQYKRI</sequence>
<organism evidence="7 8">
    <name type="scientific">Castanea mollissima</name>
    <name type="common">Chinese chestnut</name>
    <dbReference type="NCBI Taxonomy" id="60419"/>
    <lineage>
        <taxon>Eukaryota</taxon>
        <taxon>Viridiplantae</taxon>
        <taxon>Streptophyta</taxon>
        <taxon>Embryophyta</taxon>
        <taxon>Tracheophyta</taxon>
        <taxon>Spermatophyta</taxon>
        <taxon>Magnoliopsida</taxon>
        <taxon>eudicotyledons</taxon>
        <taxon>Gunneridae</taxon>
        <taxon>Pentapetalae</taxon>
        <taxon>rosids</taxon>
        <taxon>fabids</taxon>
        <taxon>Fagales</taxon>
        <taxon>Fagaceae</taxon>
        <taxon>Castanea</taxon>
    </lineage>
</organism>
<dbReference type="FunFam" id="3.30.565.10:FF:000003">
    <property type="entry name" value="DNA mismatch repair endonuclease MutL"/>
    <property type="match status" value="1"/>
</dbReference>
<accession>A0A8J4RUC9</accession>
<comment type="similarity">
    <text evidence="1">Belongs to the DNA mismatch repair MutL/HexB family.</text>
</comment>
<dbReference type="InterPro" id="IPR042120">
    <property type="entry name" value="MutL_C_dimsub"/>
</dbReference>
<dbReference type="InterPro" id="IPR042121">
    <property type="entry name" value="MutL_C_regsub"/>
</dbReference>
<dbReference type="AlphaFoldDB" id="A0A8J4RUC9"/>
<evidence type="ECO:0000256" key="3">
    <source>
        <dbReference type="ARBA" id="ARBA00023204"/>
    </source>
</evidence>
<dbReference type="InterPro" id="IPR036890">
    <property type="entry name" value="HATPase_C_sf"/>
</dbReference>
<evidence type="ECO:0000313" key="7">
    <source>
        <dbReference type="EMBL" id="KAF3974769.1"/>
    </source>
</evidence>
<evidence type="ECO:0000256" key="1">
    <source>
        <dbReference type="ARBA" id="ARBA00006082"/>
    </source>
</evidence>
<dbReference type="GO" id="GO:0140664">
    <property type="term" value="F:ATP-dependent DNA damage sensor activity"/>
    <property type="evidence" value="ECO:0007669"/>
    <property type="project" value="InterPro"/>
</dbReference>
<dbReference type="SUPFAM" id="SSF55874">
    <property type="entry name" value="ATPase domain of HSP90 chaperone/DNA topoisomerase II/histidine kinase"/>
    <property type="match status" value="1"/>
</dbReference>
<name>A0A8J4RUC9_9ROSI</name>
<dbReference type="OrthoDB" id="429932at2759"/>
<feature type="domain" description="DNA mismatch repair protein S5" evidence="6">
    <location>
        <begin position="207"/>
        <end position="342"/>
    </location>
</feature>
<comment type="caution">
    <text evidence="7">The sequence shown here is derived from an EMBL/GenBank/DDBJ whole genome shotgun (WGS) entry which is preliminary data.</text>
</comment>
<dbReference type="Gene3D" id="3.30.1540.20">
    <property type="entry name" value="MutL, C-terminal domain, dimerisation subdomain"/>
    <property type="match status" value="1"/>
</dbReference>
<dbReference type="GO" id="GO:0032300">
    <property type="term" value="C:mismatch repair complex"/>
    <property type="evidence" value="ECO:0007669"/>
    <property type="project" value="InterPro"/>
</dbReference>
<dbReference type="Pfam" id="PF13589">
    <property type="entry name" value="HATPase_c_3"/>
    <property type="match status" value="1"/>
</dbReference>
<dbReference type="Gene3D" id="3.30.1370.100">
    <property type="entry name" value="MutL, C-terminal domain, regulatory subdomain"/>
    <property type="match status" value="1"/>
</dbReference>
<dbReference type="EMBL" id="JRKL02000127">
    <property type="protein sequence ID" value="KAF3974769.1"/>
    <property type="molecule type" value="Genomic_DNA"/>
</dbReference>
<dbReference type="Gene3D" id="3.30.230.10">
    <property type="match status" value="1"/>
</dbReference>
<dbReference type="Pfam" id="PF08676">
    <property type="entry name" value="MutL_C"/>
    <property type="match status" value="1"/>
</dbReference>
<feature type="region of interest" description="Disordered" evidence="4">
    <location>
        <begin position="798"/>
        <end position="822"/>
    </location>
</feature>
<dbReference type="InterPro" id="IPR013507">
    <property type="entry name" value="DNA_mismatch_S5_2-like"/>
</dbReference>
<proteinExistence type="inferred from homology"/>
<dbReference type="GO" id="GO:0030983">
    <property type="term" value="F:mismatched DNA binding"/>
    <property type="evidence" value="ECO:0007669"/>
    <property type="project" value="InterPro"/>
</dbReference>
<dbReference type="GO" id="GO:0006298">
    <property type="term" value="P:mismatch repair"/>
    <property type="evidence" value="ECO:0007669"/>
    <property type="project" value="InterPro"/>
</dbReference>
<dbReference type="InterPro" id="IPR037198">
    <property type="entry name" value="MutL_C_sf"/>
</dbReference>
<dbReference type="InterPro" id="IPR038973">
    <property type="entry name" value="MutL/Mlh/Pms-like"/>
</dbReference>
<evidence type="ECO:0000256" key="4">
    <source>
        <dbReference type="SAM" id="MobiDB-lite"/>
    </source>
</evidence>
<feature type="compositionally biased region" description="Basic and acidic residues" evidence="4">
    <location>
        <begin position="798"/>
        <end position="819"/>
    </location>
</feature>
<dbReference type="InterPro" id="IPR014721">
    <property type="entry name" value="Ribsml_uS5_D2-typ_fold_subgr"/>
</dbReference>
<dbReference type="InterPro" id="IPR002099">
    <property type="entry name" value="MutL/Mlh/PMS"/>
</dbReference>
<dbReference type="InterPro" id="IPR014790">
    <property type="entry name" value="MutL_C"/>
</dbReference>
<dbReference type="SMART" id="SM01340">
    <property type="entry name" value="DNA_mis_repair"/>
    <property type="match status" value="1"/>
</dbReference>
<protein>
    <recommendedName>
        <fullName evidence="9">DNA mismatch repair protein MLH3</fullName>
    </recommendedName>
</protein>
<dbReference type="SUPFAM" id="SSF54211">
    <property type="entry name" value="Ribosomal protein S5 domain 2-like"/>
    <property type="match status" value="1"/>
</dbReference>
<evidence type="ECO:0000259" key="6">
    <source>
        <dbReference type="SMART" id="SM01340"/>
    </source>
</evidence>
<dbReference type="SMART" id="SM00853">
    <property type="entry name" value="MutL_C"/>
    <property type="match status" value="1"/>
</dbReference>
<dbReference type="FunFam" id="3.30.1370.100:FF:000007">
    <property type="entry name" value="MUTL protein homolog 3"/>
    <property type="match status" value="1"/>
</dbReference>
<dbReference type="NCBIfam" id="TIGR00585">
    <property type="entry name" value="mutl"/>
    <property type="match status" value="1"/>
</dbReference>
<evidence type="ECO:0000256" key="2">
    <source>
        <dbReference type="ARBA" id="ARBA00022763"/>
    </source>
</evidence>
<keyword evidence="3" id="KW-0234">DNA repair</keyword>
<evidence type="ECO:0008006" key="9">
    <source>
        <dbReference type="Google" id="ProtNLM"/>
    </source>
</evidence>